<dbReference type="HOGENOM" id="CLU_028840_1_3_1"/>
<dbReference type="PANTHER" id="PTHR22899:SF0">
    <property type="entry name" value="F-BOX ASSOCIATED DOMAIN-CONTAINING PROTEIN-RELATED"/>
    <property type="match status" value="1"/>
</dbReference>
<dbReference type="FunCoup" id="E3N474">
    <property type="interactions" value="1594"/>
</dbReference>
<dbReference type="InParanoid" id="E3N474"/>
<dbReference type="AlphaFoldDB" id="E3N474"/>
<proteinExistence type="predicted"/>
<evidence type="ECO:0000313" key="3">
    <source>
        <dbReference type="Proteomes" id="UP000008281"/>
    </source>
</evidence>
<keyword evidence="3" id="KW-1185">Reference proteome</keyword>
<gene>
    <name evidence="2" type="ORF">CRE_23664</name>
</gene>
<name>E3N474_CAERE</name>
<evidence type="ECO:0000259" key="1">
    <source>
        <dbReference type="PROSITE" id="PS50181"/>
    </source>
</evidence>
<sequence length="339" mass="38850">MSTPSFPIFRLPTEATKFVIQCMEYIDIVGFSIVSSKTKEIVKSLNLEITRLNLSTEEILSIEVEGPSPMLWCFLPGGENAGPEPIPVYMPARVVAMHDDDNRRIMAQYKNPGLSIQEWLANFLYIFSWTEIWYLKFARETSKFDMSSLMETIGTATVNAFYFYDECGIECVRMALRQFPDTKIVFAYSRNLDDPSRYKDILIQNLDGLILGCRSALTRIGHDDILIINSKEIVVGSGIITDKIINRFLKHWKEGSNPRMERAIFLILDRQHHDRNAIFKGLNFHEAPFDQTRHFTHFSGEILEVVGGYDIRRVDGSVGTVIFEQGNNDVFGLTFYVWG</sequence>
<dbReference type="OMA" id="NPRMERA"/>
<evidence type="ECO:0000313" key="2">
    <source>
        <dbReference type="EMBL" id="EFO85412.1"/>
    </source>
</evidence>
<organism evidence="3">
    <name type="scientific">Caenorhabditis remanei</name>
    <name type="common">Caenorhabditis vulgaris</name>
    <dbReference type="NCBI Taxonomy" id="31234"/>
    <lineage>
        <taxon>Eukaryota</taxon>
        <taxon>Metazoa</taxon>
        <taxon>Ecdysozoa</taxon>
        <taxon>Nematoda</taxon>
        <taxon>Chromadorea</taxon>
        <taxon>Rhabditida</taxon>
        <taxon>Rhabditina</taxon>
        <taxon>Rhabditomorpha</taxon>
        <taxon>Rhabditoidea</taxon>
        <taxon>Rhabditidae</taxon>
        <taxon>Peloderinae</taxon>
        <taxon>Caenorhabditis</taxon>
    </lineage>
</organism>
<dbReference type="InterPro" id="IPR053222">
    <property type="entry name" value="Zygotic_Embryogenesis-Asso"/>
</dbReference>
<dbReference type="InterPro" id="IPR001810">
    <property type="entry name" value="F-box_dom"/>
</dbReference>
<dbReference type="InterPro" id="IPR012885">
    <property type="entry name" value="F-box_Sdz-33"/>
</dbReference>
<reference evidence="2" key="1">
    <citation type="submission" date="2007-07" db="EMBL/GenBank/DDBJ databases">
        <title>PCAP assembly of the Caenorhabditis remanei genome.</title>
        <authorList>
            <consortium name="The Caenorhabditis remanei Sequencing Consortium"/>
            <person name="Wilson R.K."/>
        </authorList>
    </citation>
    <scope>NUCLEOTIDE SEQUENCE [LARGE SCALE GENOMIC DNA]</scope>
    <source>
        <strain evidence="2">PB4641</strain>
    </source>
</reference>
<protein>
    <recommendedName>
        <fullName evidence="1">F-box domain-containing protein</fullName>
    </recommendedName>
</protein>
<dbReference type="Proteomes" id="UP000008281">
    <property type="component" value="Unassembled WGS sequence"/>
</dbReference>
<dbReference type="PROSITE" id="PS50181">
    <property type="entry name" value="FBOX"/>
    <property type="match status" value="1"/>
</dbReference>
<dbReference type="Pfam" id="PF07735">
    <property type="entry name" value="FBA_2"/>
    <property type="match status" value="1"/>
</dbReference>
<dbReference type="PANTHER" id="PTHR22899">
    <property type="entry name" value="CYCLIN-RELATED F-BOX FAMILY"/>
    <property type="match status" value="1"/>
</dbReference>
<accession>E3N474</accession>
<feature type="domain" description="F-box" evidence="1">
    <location>
        <begin position="5"/>
        <end position="52"/>
    </location>
</feature>
<dbReference type="Pfam" id="PF00646">
    <property type="entry name" value="F-box"/>
    <property type="match status" value="1"/>
</dbReference>
<dbReference type="EMBL" id="DS268524">
    <property type="protein sequence ID" value="EFO85412.1"/>
    <property type="molecule type" value="Genomic_DNA"/>
</dbReference>